<gene>
    <name evidence="2" type="ORF">Phou_040330</name>
</gene>
<feature type="compositionally biased region" description="Basic and acidic residues" evidence="1">
    <location>
        <begin position="51"/>
        <end position="63"/>
    </location>
</feature>
<feature type="compositionally biased region" description="Basic residues" evidence="1">
    <location>
        <begin position="1"/>
        <end position="12"/>
    </location>
</feature>
<comment type="caution">
    <text evidence="2">The sequence shown here is derived from an EMBL/GenBank/DDBJ whole genome shotgun (WGS) entry which is preliminary data.</text>
</comment>
<feature type="compositionally biased region" description="Basic and acidic residues" evidence="1">
    <location>
        <begin position="139"/>
        <end position="151"/>
    </location>
</feature>
<reference evidence="2 3" key="2">
    <citation type="submission" date="2020-03" db="EMBL/GenBank/DDBJ databases">
        <authorList>
            <person name="Ichikawa N."/>
            <person name="Kimura A."/>
            <person name="Kitahashi Y."/>
            <person name="Uohara A."/>
        </authorList>
    </citation>
    <scope>NUCLEOTIDE SEQUENCE [LARGE SCALE GENOMIC DNA]</scope>
    <source>
        <strain evidence="2 3">NBRC 108639</strain>
    </source>
</reference>
<feature type="compositionally biased region" description="Basic and acidic residues" evidence="1">
    <location>
        <begin position="102"/>
        <end position="120"/>
    </location>
</feature>
<feature type="compositionally biased region" description="Basic and acidic residues" evidence="1">
    <location>
        <begin position="71"/>
        <end position="87"/>
    </location>
</feature>
<keyword evidence="3" id="KW-1185">Reference proteome</keyword>
<evidence type="ECO:0000313" key="2">
    <source>
        <dbReference type="EMBL" id="GFJ79853.1"/>
    </source>
</evidence>
<dbReference type="Proteomes" id="UP000482800">
    <property type="component" value="Unassembled WGS sequence"/>
</dbReference>
<proteinExistence type="predicted"/>
<name>A0A6V8K3X2_9ACTN</name>
<dbReference type="AlphaFoldDB" id="A0A6V8K3X2"/>
<dbReference type="EMBL" id="BLPF01000001">
    <property type="protein sequence ID" value="GFJ79853.1"/>
    <property type="molecule type" value="Genomic_DNA"/>
</dbReference>
<evidence type="ECO:0000313" key="3">
    <source>
        <dbReference type="Proteomes" id="UP000482800"/>
    </source>
</evidence>
<sequence>MPPRGQHPKGRRRAGEPAQRDRDRVRSPLDRVDDEQGGRTGKSPGQVGRAADPEDRGDGGEHVVRRRHVGHHDPGHAGRVCGRDTVSHRQRQAGLADTGQADEAHRATVEPVEQRGKLRDVAVAPDQVAGRWQLHTGRPGRDDRTALDARAPRGAQKLRPLPPGEAEGLGEELHGRPLRPGPATLKIADGPYADAGPPGKLSLGEAGRQPLGAQ</sequence>
<accession>A0A6V8K3X2</accession>
<feature type="region of interest" description="Disordered" evidence="1">
    <location>
        <begin position="1"/>
        <end position="214"/>
    </location>
</feature>
<feature type="compositionally biased region" description="Basic and acidic residues" evidence="1">
    <location>
        <begin position="13"/>
        <end position="37"/>
    </location>
</feature>
<organism evidence="2 3">
    <name type="scientific">Phytohabitans houttuyneae</name>
    <dbReference type="NCBI Taxonomy" id="1076126"/>
    <lineage>
        <taxon>Bacteria</taxon>
        <taxon>Bacillati</taxon>
        <taxon>Actinomycetota</taxon>
        <taxon>Actinomycetes</taxon>
        <taxon>Micromonosporales</taxon>
        <taxon>Micromonosporaceae</taxon>
    </lineage>
</organism>
<protein>
    <submittedName>
        <fullName evidence="2">Uncharacterized protein</fullName>
    </submittedName>
</protein>
<reference evidence="2 3" key="1">
    <citation type="submission" date="2020-03" db="EMBL/GenBank/DDBJ databases">
        <title>Whole genome shotgun sequence of Phytohabitans houttuyneae NBRC 108639.</title>
        <authorList>
            <person name="Komaki H."/>
            <person name="Tamura T."/>
        </authorList>
    </citation>
    <scope>NUCLEOTIDE SEQUENCE [LARGE SCALE GENOMIC DNA]</scope>
    <source>
        <strain evidence="2 3">NBRC 108639</strain>
    </source>
</reference>
<evidence type="ECO:0000256" key="1">
    <source>
        <dbReference type="SAM" id="MobiDB-lite"/>
    </source>
</evidence>